<organism evidence="1 2">
    <name type="scientific">Pleurodeles waltl</name>
    <name type="common">Iberian ribbed newt</name>
    <dbReference type="NCBI Taxonomy" id="8319"/>
    <lineage>
        <taxon>Eukaryota</taxon>
        <taxon>Metazoa</taxon>
        <taxon>Chordata</taxon>
        <taxon>Craniata</taxon>
        <taxon>Vertebrata</taxon>
        <taxon>Euteleostomi</taxon>
        <taxon>Amphibia</taxon>
        <taxon>Batrachia</taxon>
        <taxon>Caudata</taxon>
        <taxon>Salamandroidea</taxon>
        <taxon>Salamandridae</taxon>
        <taxon>Pleurodelinae</taxon>
        <taxon>Pleurodeles</taxon>
    </lineage>
</organism>
<sequence>MFQQCSCFRCVRVFVPALSFEEGHGKLGLPLRHRSLNIWDSAFTPKDTLVALFLLSLVPGDELGDPKESSDVHATEGTEMYAEPRGAEYGKLAEPAAERKGIFVCPSSPRGSLGRKQVMAKPMVLAFWLSVQIPLFC</sequence>
<keyword evidence="2" id="KW-1185">Reference proteome</keyword>
<protein>
    <submittedName>
        <fullName evidence="1">Uncharacterized protein</fullName>
    </submittedName>
</protein>
<reference evidence="1" key="1">
    <citation type="journal article" date="2022" name="bioRxiv">
        <title>Sequencing and chromosome-scale assembly of the giantPleurodeles waltlgenome.</title>
        <authorList>
            <person name="Brown T."/>
            <person name="Elewa A."/>
            <person name="Iarovenko S."/>
            <person name="Subramanian E."/>
            <person name="Araus A.J."/>
            <person name="Petzold A."/>
            <person name="Susuki M."/>
            <person name="Suzuki K.-i.T."/>
            <person name="Hayashi T."/>
            <person name="Toyoda A."/>
            <person name="Oliveira C."/>
            <person name="Osipova E."/>
            <person name="Leigh N.D."/>
            <person name="Simon A."/>
            <person name="Yun M.H."/>
        </authorList>
    </citation>
    <scope>NUCLEOTIDE SEQUENCE</scope>
    <source>
        <strain evidence="1">20211129_DDA</strain>
        <tissue evidence="1">Liver</tissue>
    </source>
</reference>
<dbReference type="Proteomes" id="UP001066276">
    <property type="component" value="Chromosome 5"/>
</dbReference>
<proteinExistence type="predicted"/>
<dbReference type="AlphaFoldDB" id="A0AAV7RBW9"/>
<dbReference type="EMBL" id="JANPWB010000009">
    <property type="protein sequence ID" value="KAJ1148235.1"/>
    <property type="molecule type" value="Genomic_DNA"/>
</dbReference>
<accession>A0AAV7RBW9</accession>
<gene>
    <name evidence="1" type="ORF">NDU88_001072</name>
</gene>
<name>A0AAV7RBW9_PLEWA</name>
<evidence type="ECO:0000313" key="2">
    <source>
        <dbReference type="Proteomes" id="UP001066276"/>
    </source>
</evidence>
<evidence type="ECO:0000313" key="1">
    <source>
        <dbReference type="EMBL" id="KAJ1148235.1"/>
    </source>
</evidence>
<comment type="caution">
    <text evidence="1">The sequence shown here is derived from an EMBL/GenBank/DDBJ whole genome shotgun (WGS) entry which is preliminary data.</text>
</comment>